<feature type="transmembrane region" description="Helical" evidence="1">
    <location>
        <begin position="339"/>
        <end position="362"/>
    </location>
</feature>
<feature type="transmembrane region" description="Helical" evidence="1">
    <location>
        <begin position="385"/>
        <end position="408"/>
    </location>
</feature>
<dbReference type="Proteomes" id="UP000317303">
    <property type="component" value="Unassembled WGS sequence"/>
</dbReference>
<comment type="caution">
    <text evidence="2">The sequence shown here is derived from an EMBL/GenBank/DDBJ whole genome shotgun (WGS) entry which is preliminary data.</text>
</comment>
<name>A0A660C7C5_9PSEU</name>
<evidence type="ECO:0000313" key="3">
    <source>
        <dbReference type="Proteomes" id="UP000317303"/>
    </source>
</evidence>
<keyword evidence="1" id="KW-1133">Transmembrane helix</keyword>
<organism evidence="2 3">
    <name type="scientific">Prauserella rugosa</name>
    <dbReference type="NCBI Taxonomy" id="43354"/>
    <lineage>
        <taxon>Bacteria</taxon>
        <taxon>Bacillati</taxon>
        <taxon>Actinomycetota</taxon>
        <taxon>Actinomycetes</taxon>
        <taxon>Pseudonocardiales</taxon>
        <taxon>Pseudonocardiaceae</taxon>
        <taxon>Prauserella</taxon>
    </lineage>
</organism>
<feature type="transmembrane region" description="Helical" evidence="1">
    <location>
        <begin position="462"/>
        <end position="482"/>
    </location>
</feature>
<feature type="transmembrane region" description="Helical" evidence="1">
    <location>
        <begin position="24"/>
        <end position="46"/>
    </location>
</feature>
<feature type="transmembrane region" description="Helical" evidence="1">
    <location>
        <begin position="102"/>
        <end position="122"/>
    </location>
</feature>
<feature type="transmembrane region" description="Helical" evidence="1">
    <location>
        <begin position="315"/>
        <end position="333"/>
    </location>
</feature>
<proteinExistence type="predicted"/>
<feature type="transmembrane region" description="Helical" evidence="1">
    <location>
        <begin position="162"/>
        <end position="185"/>
    </location>
</feature>
<feature type="transmembrane region" description="Helical" evidence="1">
    <location>
        <begin position="52"/>
        <end position="71"/>
    </location>
</feature>
<evidence type="ECO:0000256" key="1">
    <source>
        <dbReference type="SAM" id="Phobius"/>
    </source>
</evidence>
<protein>
    <submittedName>
        <fullName evidence="2">ABC-2 type transport system permease protein</fullName>
    </submittedName>
</protein>
<feature type="transmembrane region" description="Helical" evidence="1">
    <location>
        <begin position="236"/>
        <end position="255"/>
    </location>
</feature>
<dbReference type="AlphaFoldDB" id="A0A660C7C5"/>
<keyword evidence="1" id="KW-0812">Transmembrane</keyword>
<keyword evidence="1" id="KW-0472">Membrane</keyword>
<feature type="transmembrane region" description="Helical" evidence="1">
    <location>
        <begin position="414"/>
        <end position="441"/>
    </location>
</feature>
<gene>
    <name evidence="2" type="ORF">JD82_01069</name>
</gene>
<dbReference type="EMBL" id="VLJV01000001">
    <property type="protein sequence ID" value="TWH19246.1"/>
    <property type="molecule type" value="Genomic_DNA"/>
</dbReference>
<sequence length="537" mass="54819">MSARTFAALRWRIIRHGPHDERGFGLVTGLVAAAGVVTVAVLAARAAVHPSWLTVAVSVFGLTWIVGPALLPTSAPVVDPRWFRTLPHSPHRIARDLAPSEAIAVGPVISAVALSGMVVLAAPHGTVAALVAVVAAGAQLFVLLWIGRWVSAALTRLLRSAAGLWLAAVQMSVLLAVSFAGWVPIAAWVLPELGHGAADVVTPSVPGAVPDVVQTVLFALPTGWGMAAVDALTASGSPLSVAGLLAALVLTGLLARRGWIALTARTVAQPPARMRSGIRARRRAAAARAHPRRGGPVRAVVDREIATWFRDPHRLLGLGHAWVTPVLMIGLVAPTSWSWALPFIGVVAAALAGMVAVNTYALDGTALWQLLSTPRAVRADVHGRAVAWLVLFGLPIVGGTVVLCVLSGSPLWPVALGMTVAATGAAASGSGLTGVLMPAIGADARNRVSTADAGGNAAGGQWAIFTAVAAVAALPVVLVAATGHGGTGAAHLVLGVFVGAAACAGIPRLTRARLDRTGPALLAAMASRDLSRLRQAR</sequence>
<reference evidence="2 3" key="1">
    <citation type="submission" date="2019-07" db="EMBL/GenBank/DDBJ databases">
        <title>R&amp;d 2014.</title>
        <authorList>
            <person name="Klenk H.-P."/>
        </authorList>
    </citation>
    <scope>NUCLEOTIDE SEQUENCE [LARGE SCALE GENOMIC DNA]</scope>
    <source>
        <strain evidence="2 3">DSM 43194</strain>
    </source>
</reference>
<accession>A0A660C7C5</accession>
<feature type="transmembrane region" description="Helical" evidence="1">
    <location>
        <begin position="128"/>
        <end position="150"/>
    </location>
</feature>
<evidence type="ECO:0000313" key="2">
    <source>
        <dbReference type="EMBL" id="TWH19246.1"/>
    </source>
</evidence>
<feature type="transmembrane region" description="Helical" evidence="1">
    <location>
        <begin position="488"/>
        <end position="506"/>
    </location>
</feature>
<keyword evidence="3" id="KW-1185">Reference proteome</keyword>